<dbReference type="InterPro" id="IPR050327">
    <property type="entry name" value="Proton-linked_MCT"/>
</dbReference>
<dbReference type="Proteomes" id="UP001152320">
    <property type="component" value="Chromosome 3"/>
</dbReference>
<feature type="compositionally biased region" description="Basic and acidic residues" evidence="1">
    <location>
        <begin position="203"/>
        <end position="217"/>
    </location>
</feature>
<keyword evidence="2" id="KW-0472">Membrane</keyword>
<feature type="transmembrane region" description="Helical" evidence="2">
    <location>
        <begin position="132"/>
        <end position="157"/>
    </location>
</feature>
<keyword evidence="2" id="KW-1133">Transmembrane helix</keyword>
<evidence type="ECO:0000256" key="2">
    <source>
        <dbReference type="SAM" id="Phobius"/>
    </source>
</evidence>
<feature type="transmembrane region" description="Helical" evidence="2">
    <location>
        <begin position="304"/>
        <end position="323"/>
    </location>
</feature>
<evidence type="ECO:0000313" key="3">
    <source>
        <dbReference type="EMBL" id="KAJ8044872.1"/>
    </source>
</evidence>
<feature type="compositionally biased region" description="Polar residues" evidence="1">
    <location>
        <begin position="191"/>
        <end position="202"/>
    </location>
</feature>
<name>A0A9Q1CGH9_HOLLE</name>
<evidence type="ECO:0000256" key="1">
    <source>
        <dbReference type="SAM" id="MobiDB-lite"/>
    </source>
</evidence>
<proteinExistence type="predicted"/>
<feature type="transmembrane region" description="Helical" evidence="2">
    <location>
        <begin position="163"/>
        <end position="180"/>
    </location>
</feature>
<dbReference type="SUPFAM" id="SSF103473">
    <property type="entry name" value="MFS general substrate transporter"/>
    <property type="match status" value="1"/>
</dbReference>
<feature type="transmembrane region" description="Helical" evidence="2">
    <location>
        <begin position="42"/>
        <end position="65"/>
    </location>
</feature>
<keyword evidence="2" id="KW-0812">Transmembrane</keyword>
<dbReference type="PANTHER" id="PTHR11360">
    <property type="entry name" value="MONOCARBOXYLATE TRANSPORTER"/>
    <property type="match status" value="1"/>
</dbReference>
<reference evidence="3" key="1">
    <citation type="submission" date="2021-10" db="EMBL/GenBank/DDBJ databases">
        <title>Tropical sea cucumber genome reveals ecological adaptation and Cuvierian tubules defense mechanism.</title>
        <authorList>
            <person name="Chen T."/>
        </authorList>
    </citation>
    <scope>NUCLEOTIDE SEQUENCE</scope>
    <source>
        <strain evidence="3">Nanhai2018</strain>
        <tissue evidence="3">Muscle</tissue>
    </source>
</reference>
<gene>
    <name evidence="3" type="ORF">HOLleu_07749</name>
</gene>
<sequence length="456" mass="50001">MNVKWIVLIAACARGFFYTGSIKANGVLLDDIVLQVDSTHSLVAWAFSLQNGLALMMAPLAVVLLEIFTNKELFVAGGLLAGAGYIFCGLTTDSVWQLHVGFAASGIGFGFCAAPAIIAVKQYHKENFGSMMSIAGLWHFVGMGILPVVLQFLRTVYGVNQSLLLYGAINWNLAAFGFGLRQPSRQATLNQMSDSADSTMETSQRDGNEDMQISEKENQKGSVLCRWLSSYLSLRVHKKVILLAISEVFALYMLTSWAGFLVSFGRSVGLTPYEAVFLSSVGGVSGFLSQITTLILFKTKKMHIYIFGLAVYIVNGTSLLVVSLLVKQFYIICCLTFLSGFSIGTNVTALVGILPSTVCKHHFKQAATLIFLVDGIGAQLGGVMSGEYHVMKRNAMIVKDSVQLIEDFPWALKLLDGHRRKSRKGKGYIPHFLEMLPLTFTREACFHFETFAPRAD</sequence>
<feature type="region of interest" description="Disordered" evidence="1">
    <location>
        <begin position="191"/>
        <end position="217"/>
    </location>
</feature>
<protein>
    <submittedName>
        <fullName evidence="3">Monocarboxylate transporter 12</fullName>
    </submittedName>
</protein>
<dbReference type="PANTHER" id="PTHR11360:SF303">
    <property type="entry name" value="MAJOR FACILITATOR SUPERFAMILY (MFS) PROFILE DOMAIN-CONTAINING PROTEIN"/>
    <property type="match status" value="1"/>
</dbReference>
<dbReference type="OrthoDB" id="6515633at2759"/>
<feature type="transmembrane region" description="Helical" evidence="2">
    <location>
        <begin position="329"/>
        <end position="354"/>
    </location>
</feature>
<dbReference type="Gene3D" id="1.20.1250.20">
    <property type="entry name" value="MFS general substrate transporter like domains"/>
    <property type="match status" value="1"/>
</dbReference>
<dbReference type="AlphaFoldDB" id="A0A9Q1CGH9"/>
<comment type="caution">
    <text evidence="3">The sequence shown here is derived from an EMBL/GenBank/DDBJ whole genome shotgun (WGS) entry which is preliminary data.</text>
</comment>
<dbReference type="EMBL" id="JAIZAY010000003">
    <property type="protein sequence ID" value="KAJ8044872.1"/>
    <property type="molecule type" value="Genomic_DNA"/>
</dbReference>
<feature type="transmembrane region" description="Helical" evidence="2">
    <location>
        <begin position="98"/>
        <end position="120"/>
    </location>
</feature>
<organism evidence="3 4">
    <name type="scientific">Holothuria leucospilota</name>
    <name type="common">Black long sea cucumber</name>
    <name type="synonym">Mertensiothuria leucospilota</name>
    <dbReference type="NCBI Taxonomy" id="206669"/>
    <lineage>
        <taxon>Eukaryota</taxon>
        <taxon>Metazoa</taxon>
        <taxon>Echinodermata</taxon>
        <taxon>Eleutherozoa</taxon>
        <taxon>Echinozoa</taxon>
        <taxon>Holothuroidea</taxon>
        <taxon>Aspidochirotacea</taxon>
        <taxon>Aspidochirotida</taxon>
        <taxon>Holothuriidae</taxon>
        <taxon>Holothuria</taxon>
    </lineage>
</organism>
<dbReference type="InterPro" id="IPR011701">
    <property type="entry name" value="MFS"/>
</dbReference>
<feature type="transmembrane region" description="Helical" evidence="2">
    <location>
        <begin position="276"/>
        <end position="297"/>
    </location>
</feature>
<feature type="transmembrane region" description="Helical" evidence="2">
    <location>
        <begin position="240"/>
        <end position="264"/>
    </location>
</feature>
<keyword evidence="4" id="KW-1185">Reference proteome</keyword>
<accession>A0A9Q1CGH9</accession>
<dbReference type="Pfam" id="PF07690">
    <property type="entry name" value="MFS_1"/>
    <property type="match status" value="1"/>
</dbReference>
<feature type="transmembrane region" description="Helical" evidence="2">
    <location>
        <begin position="72"/>
        <end position="92"/>
    </location>
</feature>
<dbReference type="InterPro" id="IPR036259">
    <property type="entry name" value="MFS_trans_sf"/>
</dbReference>
<dbReference type="GO" id="GO:0008028">
    <property type="term" value="F:monocarboxylic acid transmembrane transporter activity"/>
    <property type="evidence" value="ECO:0007669"/>
    <property type="project" value="TreeGrafter"/>
</dbReference>
<evidence type="ECO:0000313" key="4">
    <source>
        <dbReference type="Proteomes" id="UP001152320"/>
    </source>
</evidence>